<dbReference type="RefSeq" id="XP_003322298.2">
    <property type="nucleotide sequence ID" value="XM_003322250.2"/>
</dbReference>
<proteinExistence type="predicted"/>
<gene>
    <name evidence="1" type="ORF">PGTG_03835</name>
</gene>
<dbReference type="VEuPathDB" id="FungiDB:PGTG_03835"/>
<dbReference type="InParanoid" id="E3K0Q4"/>
<accession>E3K0Q4</accession>
<dbReference type="AlphaFoldDB" id="E3K0Q4"/>
<evidence type="ECO:0000313" key="1">
    <source>
        <dbReference type="EMBL" id="EFP77879.2"/>
    </source>
</evidence>
<name>E3K0Q4_PUCGT</name>
<dbReference type="GeneID" id="10540865"/>
<reference evidence="2" key="2">
    <citation type="journal article" date="2011" name="Proc. Natl. Acad. Sci. U.S.A.">
        <title>Obligate biotrophy features unraveled by the genomic analysis of rust fungi.</title>
        <authorList>
            <person name="Duplessis S."/>
            <person name="Cuomo C.A."/>
            <person name="Lin Y.-C."/>
            <person name="Aerts A."/>
            <person name="Tisserant E."/>
            <person name="Veneault-Fourrey C."/>
            <person name="Joly D.L."/>
            <person name="Hacquard S."/>
            <person name="Amselem J."/>
            <person name="Cantarel B.L."/>
            <person name="Chiu R."/>
            <person name="Coutinho P.M."/>
            <person name="Feau N."/>
            <person name="Field M."/>
            <person name="Frey P."/>
            <person name="Gelhaye E."/>
            <person name="Goldberg J."/>
            <person name="Grabherr M.G."/>
            <person name="Kodira C.D."/>
            <person name="Kohler A."/>
            <person name="Kuees U."/>
            <person name="Lindquist E.A."/>
            <person name="Lucas S.M."/>
            <person name="Mago R."/>
            <person name="Mauceli E."/>
            <person name="Morin E."/>
            <person name="Murat C."/>
            <person name="Pangilinan J.L."/>
            <person name="Park R."/>
            <person name="Pearson M."/>
            <person name="Quesneville H."/>
            <person name="Rouhier N."/>
            <person name="Sakthikumar S."/>
            <person name="Salamov A.A."/>
            <person name="Schmutz J."/>
            <person name="Selles B."/>
            <person name="Shapiro H."/>
            <person name="Tanguay P."/>
            <person name="Tuskan G.A."/>
            <person name="Henrissat B."/>
            <person name="Van de Peer Y."/>
            <person name="Rouze P."/>
            <person name="Ellis J.G."/>
            <person name="Dodds P.N."/>
            <person name="Schein J.E."/>
            <person name="Zhong S."/>
            <person name="Hamelin R.C."/>
            <person name="Grigoriev I.V."/>
            <person name="Szabo L.J."/>
            <person name="Martin F."/>
        </authorList>
    </citation>
    <scope>NUCLEOTIDE SEQUENCE [LARGE SCALE GENOMIC DNA]</scope>
    <source>
        <strain evidence="2">CRL 75-36-700-3 / race SCCL</strain>
    </source>
</reference>
<reference key="1">
    <citation type="submission" date="2007-01" db="EMBL/GenBank/DDBJ databases">
        <title>The Genome Sequence of Puccinia graminis f. sp. tritici Strain CRL 75-36-700-3.</title>
        <authorList>
            <consortium name="The Broad Institute Genome Sequencing Platform"/>
            <person name="Birren B."/>
            <person name="Lander E."/>
            <person name="Galagan J."/>
            <person name="Nusbaum C."/>
            <person name="Devon K."/>
            <person name="Cuomo C."/>
            <person name="Jaffe D."/>
            <person name="Butler J."/>
            <person name="Alvarez P."/>
            <person name="Gnerre S."/>
            <person name="Grabherr M."/>
            <person name="Mauceli E."/>
            <person name="Brockman W."/>
            <person name="Young S."/>
            <person name="LaButti K."/>
            <person name="Sykes S."/>
            <person name="DeCaprio D."/>
            <person name="Crawford M."/>
            <person name="Koehrsen M."/>
            <person name="Engels R."/>
            <person name="Montgomery P."/>
            <person name="Pearson M."/>
            <person name="Howarth C."/>
            <person name="Larson L."/>
            <person name="White J."/>
            <person name="Zeng Q."/>
            <person name="Kodira C."/>
            <person name="Yandava C."/>
            <person name="Alvarado L."/>
            <person name="O'Leary S."/>
            <person name="Szabo L."/>
            <person name="Dean R."/>
            <person name="Schein J."/>
        </authorList>
    </citation>
    <scope>NUCLEOTIDE SEQUENCE</scope>
    <source>
        <strain>CRL 75-36-700-3</strain>
    </source>
</reference>
<keyword evidence="2" id="KW-1185">Reference proteome</keyword>
<evidence type="ECO:0000313" key="2">
    <source>
        <dbReference type="Proteomes" id="UP000008783"/>
    </source>
</evidence>
<organism evidence="1 2">
    <name type="scientific">Puccinia graminis f. sp. tritici (strain CRL 75-36-700-3 / race SCCL)</name>
    <name type="common">Black stem rust fungus</name>
    <dbReference type="NCBI Taxonomy" id="418459"/>
    <lineage>
        <taxon>Eukaryota</taxon>
        <taxon>Fungi</taxon>
        <taxon>Dikarya</taxon>
        <taxon>Basidiomycota</taxon>
        <taxon>Pucciniomycotina</taxon>
        <taxon>Pucciniomycetes</taxon>
        <taxon>Pucciniales</taxon>
        <taxon>Pucciniaceae</taxon>
        <taxon>Puccinia</taxon>
    </lineage>
</organism>
<protein>
    <submittedName>
        <fullName evidence="1">Uncharacterized protein</fullName>
    </submittedName>
</protein>
<dbReference type="KEGG" id="pgr:PGTG_03835"/>
<dbReference type="HOGENOM" id="CLU_1971615_0_0_1"/>
<sequence>MSESQSHINPLLLLAATTEDTAHVNPLTGTSQDKVIPLHETVSTAAPSTTPSASLHSLAPPPKLSYRTRAQLDDTVQKWALEHGYALKKTNTTAQKGEDRATYKCDQSGDVVVQAVVRNKTAKTPTL</sequence>
<dbReference type="EMBL" id="DS178268">
    <property type="protein sequence ID" value="EFP77879.2"/>
    <property type="molecule type" value="Genomic_DNA"/>
</dbReference>
<dbReference type="Proteomes" id="UP000008783">
    <property type="component" value="Unassembled WGS sequence"/>
</dbReference>